<feature type="domain" description="AIG1-type G" evidence="5">
    <location>
        <begin position="571"/>
        <end position="769"/>
    </location>
</feature>
<name>A0AAV6G4A4_9TELE</name>
<sequence length="839" mass="94780">MASDEPPLGSARGTHFAELRLVLLGSRGAGKSSAGSTILGREAPEPDVMTTECVSMQGEVAGRRVVLVDTPGWLPLLPPIDTSALYKREITRSATLCPPGPHCLLLVIPLKEPFTRDHEIAVWEHLELFGERAWNHALVLSTHGDHLENTNTPTHELIKTGGKALQRLVEKCGSRYHVLNNMKTGDHTQVTELLEKVEQMVREDHGGHYELSLETINELELKRNTGEERRSKVQRRREDIRAQIVKPQKQLRILIMGYQHSGKSSTGNTILGRDAFRLHRTVTFAEEESADVAGREVIIVDTPGRWRIHPLRYTSEIFRQEIMLGPSQCPPGPHAVLLVLPVNTSFSENNRKALQQHLELLGENVWSHVLLLFTCGDWLDRTPVEQFIESEGDCLQWLVERCGNRYHVFNNRQRGEERQVVELLEKIEEMVQENCGSHFEVDKKRLSEVEEKRKTCMELAEKRRTRCLIFHLDMTGHTGSLDSGMHSLDRSFESIRPDLTLSTNTTPGIKGSADNTLTHCETRSAEVLCEVDKKSPDVKTCVEQIEKRMRGSSESLDTGINSLRGSFPYVRPDLQLVLLGYRRAGQTSSANTILGSEKFGYSTLMRCDTRSEEVLDRRVSVVCTPGWEKTERLYNRTLIQNRQIVDSMSLRSPGPDAILLVLRVSMSFCAETLKALAEHVELLGGSVWKHTLVLFTYGDRLGDASVEQHIESEGEALKRLVERCGNRYHILDNYNKGALQVTGLLKKIEKMVMANGSFVPSHQLGPHHSSFCPMPQFMKSEEGLREEKQLGEQMAPIEKSWSWRNLLSKTSRRGASVKQQSQMTHQRPHSAHSAVNTRR</sequence>
<evidence type="ECO:0000256" key="1">
    <source>
        <dbReference type="ARBA" id="ARBA00008535"/>
    </source>
</evidence>
<feature type="region of interest" description="Disordered" evidence="4">
    <location>
        <begin position="812"/>
        <end position="839"/>
    </location>
</feature>
<dbReference type="GO" id="GO:0005525">
    <property type="term" value="F:GTP binding"/>
    <property type="evidence" value="ECO:0007669"/>
    <property type="project" value="UniProtKB-KW"/>
</dbReference>
<dbReference type="Proteomes" id="UP000823561">
    <property type="component" value="Chromosome 16"/>
</dbReference>
<keyword evidence="7" id="KW-1185">Reference proteome</keyword>
<dbReference type="Pfam" id="PF04548">
    <property type="entry name" value="AIG1"/>
    <property type="match status" value="3"/>
</dbReference>
<evidence type="ECO:0000313" key="6">
    <source>
        <dbReference type="EMBL" id="KAG5268267.1"/>
    </source>
</evidence>
<dbReference type="InterPro" id="IPR027417">
    <property type="entry name" value="P-loop_NTPase"/>
</dbReference>
<dbReference type="Gene3D" id="3.40.50.300">
    <property type="entry name" value="P-loop containing nucleotide triphosphate hydrolases"/>
    <property type="match status" value="3"/>
</dbReference>
<dbReference type="PROSITE" id="PS51720">
    <property type="entry name" value="G_AIG1"/>
    <property type="match status" value="3"/>
</dbReference>
<comment type="similarity">
    <text evidence="1">Belongs to the TRAFAC class TrmE-Era-EngA-EngB-Septin-like GTPase superfamily. AIG1/Toc34/Toc159-like paraseptin GTPase family. IAN subfamily.</text>
</comment>
<gene>
    <name evidence="6" type="ORF">AALO_G00210630</name>
</gene>
<feature type="domain" description="AIG1-type G" evidence="5">
    <location>
        <begin position="248"/>
        <end position="448"/>
    </location>
</feature>
<dbReference type="AlphaFoldDB" id="A0AAV6G4A4"/>
<accession>A0AAV6G4A4</accession>
<keyword evidence="3" id="KW-0342">GTP-binding</keyword>
<dbReference type="SUPFAM" id="SSF52540">
    <property type="entry name" value="P-loop containing nucleoside triphosphate hydrolases"/>
    <property type="match status" value="3"/>
</dbReference>
<proteinExistence type="inferred from homology"/>
<evidence type="ECO:0000259" key="5">
    <source>
        <dbReference type="PROSITE" id="PS51720"/>
    </source>
</evidence>
<dbReference type="PANTHER" id="PTHR10903">
    <property type="entry name" value="GTPASE, IMAP FAMILY MEMBER-RELATED"/>
    <property type="match status" value="1"/>
</dbReference>
<evidence type="ECO:0000313" key="7">
    <source>
        <dbReference type="Proteomes" id="UP000823561"/>
    </source>
</evidence>
<dbReference type="EMBL" id="JADWDJ010000016">
    <property type="protein sequence ID" value="KAG5268267.1"/>
    <property type="molecule type" value="Genomic_DNA"/>
</dbReference>
<dbReference type="InterPro" id="IPR006703">
    <property type="entry name" value="G_AIG1"/>
</dbReference>
<protein>
    <recommendedName>
        <fullName evidence="5">AIG1-type G domain-containing protein</fullName>
    </recommendedName>
</protein>
<comment type="caution">
    <text evidence="6">The sequence shown here is derived from an EMBL/GenBank/DDBJ whole genome shotgun (WGS) entry which is preliminary data.</text>
</comment>
<evidence type="ECO:0000256" key="4">
    <source>
        <dbReference type="SAM" id="MobiDB-lite"/>
    </source>
</evidence>
<feature type="domain" description="AIG1-type G" evidence="5">
    <location>
        <begin position="16"/>
        <end position="218"/>
    </location>
</feature>
<organism evidence="6 7">
    <name type="scientific">Alosa alosa</name>
    <name type="common">allis shad</name>
    <dbReference type="NCBI Taxonomy" id="278164"/>
    <lineage>
        <taxon>Eukaryota</taxon>
        <taxon>Metazoa</taxon>
        <taxon>Chordata</taxon>
        <taxon>Craniata</taxon>
        <taxon>Vertebrata</taxon>
        <taxon>Euteleostomi</taxon>
        <taxon>Actinopterygii</taxon>
        <taxon>Neopterygii</taxon>
        <taxon>Teleostei</taxon>
        <taxon>Clupei</taxon>
        <taxon>Clupeiformes</taxon>
        <taxon>Clupeoidei</taxon>
        <taxon>Clupeidae</taxon>
        <taxon>Alosa</taxon>
    </lineage>
</organism>
<evidence type="ECO:0000256" key="2">
    <source>
        <dbReference type="ARBA" id="ARBA00022741"/>
    </source>
</evidence>
<dbReference type="PANTHER" id="PTHR10903:SF107">
    <property type="entry name" value="GTPASE IMAP FAMILY MEMBER 4-LIKE-RELATED"/>
    <property type="match status" value="1"/>
</dbReference>
<evidence type="ECO:0000256" key="3">
    <source>
        <dbReference type="ARBA" id="ARBA00023134"/>
    </source>
</evidence>
<reference evidence="6" key="1">
    <citation type="submission" date="2020-10" db="EMBL/GenBank/DDBJ databases">
        <title>Chromosome-scale genome assembly of the Allis shad, Alosa alosa.</title>
        <authorList>
            <person name="Margot Z."/>
            <person name="Christophe K."/>
            <person name="Cabau C."/>
            <person name="Louis A."/>
            <person name="Berthelot C."/>
            <person name="Parey E."/>
            <person name="Roest Crollius H."/>
            <person name="Montfort J."/>
            <person name="Robinson-Rechavi M."/>
            <person name="Bucao C."/>
            <person name="Bouchez O."/>
            <person name="Gislard M."/>
            <person name="Lluch J."/>
            <person name="Milhes M."/>
            <person name="Lampietro C."/>
            <person name="Lopez Roques C."/>
            <person name="Donnadieu C."/>
            <person name="Braasch I."/>
            <person name="Desvignes T."/>
            <person name="Postlethwait J."/>
            <person name="Bobe J."/>
            <person name="Guiguen Y."/>
        </authorList>
    </citation>
    <scope>NUCLEOTIDE SEQUENCE</scope>
    <source>
        <strain evidence="6">M-15738</strain>
        <tissue evidence="6">Blood</tissue>
    </source>
</reference>
<dbReference type="InterPro" id="IPR045058">
    <property type="entry name" value="GIMA/IAN/Toc"/>
</dbReference>
<dbReference type="FunFam" id="3.40.50.300:FF:001809">
    <property type="entry name" value="Si:ch1073-365p7.2"/>
    <property type="match status" value="3"/>
</dbReference>
<keyword evidence="2" id="KW-0547">Nucleotide-binding</keyword>